<accession>A0AAE1EEX4</accession>
<organism evidence="2 3">
    <name type="scientific">Petrolisthes cinctipes</name>
    <name type="common">Flat porcelain crab</name>
    <dbReference type="NCBI Taxonomy" id="88211"/>
    <lineage>
        <taxon>Eukaryota</taxon>
        <taxon>Metazoa</taxon>
        <taxon>Ecdysozoa</taxon>
        <taxon>Arthropoda</taxon>
        <taxon>Crustacea</taxon>
        <taxon>Multicrustacea</taxon>
        <taxon>Malacostraca</taxon>
        <taxon>Eumalacostraca</taxon>
        <taxon>Eucarida</taxon>
        <taxon>Decapoda</taxon>
        <taxon>Pleocyemata</taxon>
        <taxon>Anomura</taxon>
        <taxon>Galatheoidea</taxon>
        <taxon>Porcellanidae</taxon>
        <taxon>Petrolisthes</taxon>
    </lineage>
</organism>
<sequence length="125" mass="13913">MEGGERDAVNDTRVGSGYRSAAQDLALVLAQEMFGCVARVVVELLPHHLHHQQHQKDDEDNNATTNTNTATTTTTNTTGDPQRLFSPILAHFMPPLKAINSYISSKELTSIRIYTINQIHKKFIP</sequence>
<evidence type="ECO:0000313" key="2">
    <source>
        <dbReference type="EMBL" id="KAK3849582.1"/>
    </source>
</evidence>
<dbReference type="EMBL" id="JAWQEG010008819">
    <property type="protein sequence ID" value="KAK3849582.1"/>
    <property type="molecule type" value="Genomic_DNA"/>
</dbReference>
<comment type="caution">
    <text evidence="2">The sequence shown here is derived from an EMBL/GenBank/DDBJ whole genome shotgun (WGS) entry which is preliminary data.</text>
</comment>
<dbReference type="AlphaFoldDB" id="A0AAE1EEX4"/>
<feature type="compositionally biased region" description="Low complexity" evidence="1">
    <location>
        <begin position="62"/>
        <end position="78"/>
    </location>
</feature>
<name>A0AAE1EEX4_PETCI</name>
<evidence type="ECO:0000313" key="3">
    <source>
        <dbReference type="Proteomes" id="UP001286313"/>
    </source>
</evidence>
<proteinExistence type="predicted"/>
<keyword evidence="3" id="KW-1185">Reference proteome</keyword>
<feature type="region of interest" description="Disordered" evidence="1">
    <location>
        <begin position="52"/>
        <end position="81"/>
    </location>
</feature>
<reference evidence="2" key="1">
    <citation type="submission" date="2023-10" db="EMBL/GenBank/DDBJ databases">
        <title>Genome assemblies of two species of porcelain crab, Petrolisthes cinctipes and Petrolisthes manimaculis (Anomura: Porcellanidae).</title>
        <authorList>
            <person name="Angst P."/>
        </authorList>
    </citation>
    <scope>NUCLEOTIDE SEQUENCE</scope>
    <source>
        <strain evidence="2">PB745_01</strain>
        <tissue evidence="2">Gill</tissue>
    </source>
</reference>
<protein>
    <submittedName>
        <fullName evidence="2">Uncharacterized protein</fullName>
    </submittedName>
</protein>
<dbReference type="Proteomes" id="UP001286313">
    <property type="component" value="Unassembled WGS sequence"/>
</dbReference>
<gene>
    <name evidence="2" type="ORF">Pcinc_043669</name>
</gene>
<evidence type="ECO:0000256" key="1">
    <source>
        <dbReference type="SAM" id="MobiDB-lite"/>
    </source>
</evidence>